<dbReference type="NCBIfam" id="TIGR03464">
    <property type="entry name" value="HpnC"/>
    <property type="match status" value="1"/>
</dbReference>
<name>A0A016XGJ5_9BURK</name>
<dbReference type="SUPFAM" id="SSF48576">
    <property type="entry name" value="Terpenoid synthases"/>
    <property type="match status" value="1"/>
</dbReference>
<dbReference type="GO" id="GO:0051996">
    <property type="term" value="F:squalene synthase [NAD(P)H] activity"/>
    <property type="evidence" value="ECO:0007669"/>
    <property type="project" value="InterPro"/>
</dbReference>
<dbReference type="SFLD" id="SFLDS00005">
    <property type="entry name" value="Isoprenoid_Synthase_Type_I"/>
    <property type="match status" value="1"/>
</dbReference>
<accession>A0A016XGJ5</accession>
<dbReference type="InterPro" id="IPR008949">
    <property type="entry name" value="Isoprenoid_synthase_dom_sf"/>
</dbReference>
<dbReference type="OrthoDB" id="9807580at2"/>
<dbReference type="Pfam" id="PF00494">
    <property type="entry name" value="SQS_PSY"/>
    <property type="match status" value="1"/>
</dbReference>
<dbReference type="CDD" id="cd00683">
    <property type="entry name" value="Trans_IPPS_HH"/>
    <property type="match status" value="1"/>
</dbReference>
<dbReference type="Proteomes" id="UP000023268">
    <property type="component" value="Unassembled WGS sequence"/>
</dbReference>
<protein>
    <submittedName>
        <fullName evidence="1">Squalene synthase</fullName>
    </submittedName>
</protein>
<dbReference type="AlphaFoldDB" id="A0A016XGJ5"/>
<dbReference type="GO" id="GO:0016114">
    <property type="term" value="P:terpenoid biosynthetic process"/>
    <property type="evidence" value="ECO:0007669"/>
    <property type="project" value="UniProtKB-ARBA"/>
</dbReference>
<organism evidence="1 2">
    <name type="scientific">Hylemonella gracilis str. Niagara R</name>
    <dbReference type="NCBI Taxonomy" id="1458275"/>
    <lineage>
        <taxon>Bacteria</taxon>
        <taxon>Pseudomonadati</taxon>
        <taxon>Pseudomonadota</taxon>
        <taxon>Betaproteobacteria</taxon>
        <taxon>Burkholderiales</taxon>
        <taxon>Comamonadaceae</taxon>
        <taxon>Hylemonella</taxon>
    </lineage>
</organism>
<sequence>MSSHPPVVNPASSVQHYENFPVASLLCPPRLRAPVRALYHYARTADDIADEGNAPAAQRLADLAAYRAELLDCFTPAAPGTPALTPWRWPHIFGPLRRAVHDFQLPPAPLADLLSAFVQDVEQTDQATRQGGARAAYADRTELLDYCRRSANPVGRLLLHLHGVTDAASLAQSDAICTALQLINFWQDLSLDIPRGRHYLTAADRVAHGVSDADLQALRPTQQTRALISDCCAWARALMRQGAPLVHRVPGRMAWELRFVVQGGLRILDKIEAQDFNTLQQRPRITQADAALLLWRAVGMRAPASKLRP</sequence>
<dbReference type="InterPro" id="IPR033904">
    <property type="entry name" value="Trans_IPPS_HH"/>
</dbReference>
<proteinExistence type="predicted"/>
<dbReference type="GO" id="GO:0004311">
    <property type="term" value="F:geranylgeranyl diphosphate synthase activity"/>
    <property type="evidence" value="ECO:0007669"/>
    <property type="project" value="InterPro"/>
</dbReference>
<dbReference type="InterPro" id="IPR017827">
    <property type="entry name" value="HSQ_synthase_HpnC"/>
</dbReference>
<dbReference type="EMBL" id="JEMG01000001">
    <property type="protein sequence ID" value="EYC50961.1"/>
    <property type="molecule type" value="Genomic_DNA"/>
</dbReference>
<dbReference type="PANTHER" id="PTHR31480">
    <property type="entry name" value="BIFUNCTIONAL LYCOPENE CYCLASE/PHYTOENE SYNTHASE"/>
    <property type="match status" value="1"/>
</dbReference>
<comment type="caution">
    <text evidence="1">The sequence shown here is derived from an EMBL/GenBank/DDBJ whole genome shotgun (WGS) entry which is preliminary data.</text>
</comment>
<dbReference type="STRING" id="1458275.AZ34_07655"/>
<gene>
    <name evidence="1" type="ORF">AZ34_07655</name>
</gene>
<dbReference type="eggNOG" id="COG1562">
    <property type="taxonomic scope" value="Bacteria"/>
</dbReference>
<dbReference type="InterPro" id="IPR044843">
    <property type="entry name" value="Trans_IPPS_bact-type"/>
</dbReference>
<evidence type="ECO:0000313" key="1">
    <source>
        <dbReference type="EMBL" id="EYC50961.1"/>
    </source>
</evidence>
<reference evidence="1 2" key="1">
    <citation type="submission" date="2014-02" db="EMBL/GenBank/DDBJ databases">
        <title>Draft Genome of Hylemonella gracilis isolated from the Niagara River.</title>
        <authorList>
            <person name="Pawlowski D.R."/>
            <person name="Koudelka G.B."/>
        </authorList>
    </citation>
    <scope>NUCLEOTIDE SEQUENCE [LARGE SCALE GENOMIC DNA]</scope>
    <source>
        <strain evidence="1 2">Niagara R</strain>
    </source>
</reference>
<dbReference type="SFLD" id="SFLDG01018">
    <property type="entry name" value="Squalene/Phytoene_Synthase_Lik"/>
    <property type="match status" value="1"/>
</dbReference>
<dbReference type="InterPro" id="IPR002060">
    <property type="entry name" value="Squ/phyt_synthse"/>
</dbReference>
<dbReference type="SFLD" id="SFLDG01212">
    <property type="entry name" value="Phytoene_synthase_like"/>
    <property type="match status" value="1"/>
</dbReference>
<evidence type="ECO:0000313" key="2">
    <source>
        <dbReference type="Proteomes" id="UP000023268"/>
    </source>
</evidence>
<dbReference type="Gene3D" id="1.10.600.10">
    <property type="entry name" value="Farnesyl Diphosphate Synthase"/>
    <property type="match status" value="1"/>
</dbReference>